<accession>A0A0R3S459</accession>
<evidence type="ECO:0000313" key="1">
    <source>
        <dbReference type="Proteomes" id="UP000050640"/>
    </source>
</evidence>
<dbReference type="Proteomes" id="UP000050640">
    <property type="component" value="Unplaced"/>
</dbReference>
<sequence length="516" mass="58646">MVVLSVPSTLSNFDGEISHVVIVGSETLVIVKTTAWIENKRKIDAMIDCLLPSLSQIKSPSEIKSGEVYIINVKGSYERAYIIRRPLPDSYTIYLIDRGMQFEMRYGDVYEYPPELFEFGVFTCVCPVLVPHAEETVYSVYIGYKCKCIVESVSISRVLMGFVNGQLMVEIGGHYENLQDIISQKLANRPGSSGLALTKLHLTAGKHAGHAGETDDSFSFSNKSAFRHFFDRVRIFKISKCSFFGRFGNNKVKLKFKNKVGTLFYQRGFRQYVPEMLPIRVAVRFDKKDRMMNTFWVVNKDIFIAAERALKEIGSELWRFPPINRRGENFRIRDLPCILCAPSDSSFKFLYRGVPAQYDARTKRLSIFLVDFGWFKWVLPSDSDPVRNLPVAMIHCREDKTSPLHAKDLIKGTNCEIIIKGNAQRDVYTVDLVEPFYMSSRTDSISTQQTSARGGTALGNTREAFGNIQETLENAREALGNTREAEVLSSCRRLVTETCQRQLMTNVMMETLNIAN</sequence>
<dbReference type="SUPFAM" id="SSF63748">
    <property type="entry name" value="Tudor/PWWP/MBT"/>
    <property type="match status" value="1"/>
</dbReference>
<name>A0A0R3S459_9BILA</name>
<dbReference type="STRING" id="1147741.A0A0R3S459"/>
<proteinExistence type="predicted"/>
<dbReference type="AlphaFoldDB" id="A0A0R3S459"/>
<organism evidence="1 2">
    <name type="scientific">Elaeophora elaphi</name>
    <dbReference type="NCBI Taxonomy" id="1147741"/>
    <lineage>
        <taxon>Eukaryota</taxon>
        <taxon>Metazoa</taxon>
        <taxon>Ecdysozoa</taxon>
        <taxon>Nematoda</taxon>
        <taxon>Chromadorea</taxon>
        <taxon>Rhabditida</taxon>
        <taxon>Spirurina</taxon>
        <taxon>Spiruromorpha</taxon>
        <taxon>Filarioidea</taxon>
        <taxon>Onchocercidae</taxon>
        <taxon>Elaeophora</taxon>
    </lineage>
</organism>
<protein>
    <submittedName>
        <fullName evidence="2">Tudor domain-containing protein</fullName>
    </submittedName>
</protein>
<dbReference type="WBParaSite" id="EEL_0000956701-mRNA-1">
    <property type="protein sequence ID" value="EEL_0000956701-mRNA-1"/>
    <property type="gene ID" value="EEL_0000956701"/>
</dbReference>
<evidence type="ECO:0000313" key="2">
    <source>
        <dbReference type="WBParaSite" id="EEL_0000956701-mRNA-1"/>
    </source>
</evidence>
<reference evidence="2" key="1">
    <citation type="submission" date="2017-02" db="UniProtKB">
        <authorList>
            <consortium name="WormBaseParasite"/>
        </authorList>
    </citation>
    <scope>IDENTIFICATION</scope>
</reference>
<keyword evidence="1" id="KW-1185">Reference proteome</keyword>